<dbReference type="InterPro" id="IPR018060">
    <property type="entry name" value="HTH_AraC"/>
</dbReference>
<dbReference type="SMART" id="SM00342">
    <property type="entry name" value="HTH_ARAC"/>
    <property type="match status" value="1"/>
</dbReference>
<name>A0A173RPL4_9FIRM</name>
<dbReference type="Gene3D" id="1.10.10.60">
    <property type="entry name" value="Homeodomain-like"/>
    <property type="match status" value="2"/>
</dbReference>
<evidence type="ECO:0000256" key="2">
    <source>
        <dbReference type="ARBA" id="ARBA00023125"/>
    </source>
</evidence>
<gene>
    <name evidence="5" type="primary">soxS_1</name>
    <name evidence="5" type="ORF">ERS852444_00520</name>
</gene>
<sequence>MNIKERLSFFQEIVQCEYPLHLWRYDPDFELLETNCPAELMLPDIISMLGFSSLILSHIENGKRLPLVLDTEFGLIWIAGFEYQGFELKQIHILGPAFTGSNSHLILRKKLDSYQLTVKLRSKIVRQIESVPIIPSSTLLSYAVMFHCAITGEKISADMIFFSSHSEATDTDELTLIADEHPGIWMAEQTFLSMIREGNPDYRRALGKSMTLSSGMKVELGDTLRANKNNLLVLLTLCSRAAIEGGLNPSTAYTLNDYYGKRIEECKTTADTNNLGNELLDDYVSRVRTAHETDEHAKQIADICDYITLHIREPLSISLLSKRLGYTEYYFSHKFKDVMGKSVNNYIRQKKTEEAKLLLSGTHMSISEISDELSFSSRSFFFSSFQKETGMSPTKYRQLYTKS</sequence>
<dbReference type="AlphaFoldDB" id="A0A173RPL4"/>
<dbReference type="RefSeq" id="WP_055167716.1">
    <property type="nucleotide sequence ID" value="NZ_CBCTRZ010000010.1"/>
</dbReference>
<protein>
    <submittedName>
        <fullName evidence="5">Regulatory protein soxS</fullName>
    </submittedName>
</protein>
<dbReference type="GO" id="GO:0043565">
    <property type="term" value="F:sequence-specific DNA binding"/>
    <property type="evidence" value="ECO:0007669"/>
    <property type="project" value="InterPro"/>
</dbReference>
<evidence type="ECO:0000313" key="5">
    <source>
        <dbReference type="EMBL" id="CUM79861.1"/>
    </source>
</evidence>
<dbReference type="Proteomes" id="UP000095453">
    <property type="component" value="Unassembled WGS sequence"/>
</dbReference>
<evidence type="ECO:0000259" key="4">
    <source>
        <dbReference type="PROSITE" id="PS01124"/>
    </source>
</evidence>
<dbReference type="GO" id="GO:0003700">
    <property type="term" value="F:DNA-binding transcription factor activity"/>
    <property type="evidence" value="ECO:0007669"/>
    <property type="project" value="InterPro"/>
</dbReference>
<keyword evidence="3" id="KW-0804">Transcription</keyword>
<keyword evidence="2" id="KW-0238">DNA-binding</keyword>
<dbReference type="PROSITE" id="PS01124">
    <property type="entry name" value="HTH_ARAC_FAMILY_2"/>
    <property type="match status" value="1"/>
</dbReference>
<evidence type="ECO:0000256" key="1">
    <source>
        <dbReference type="ARBA" id="ARBA00023015"/>
    </source>
</evidence>
<proteinExistence type="predicted"/>
<reference evidence="5 6" key="1">
    <citation type="submission" date="2015-09" db="EMBL/GenBank/DDBJ databases">
        <authorList>
            <consortium name="Pathogen Informatics"/>
        </authorList>
    </citation>
    <scope>NUCLEOTIDE SEQUENCE [LARGE SCALE GENOMIC DNA]</scope>
    <source>
        <strain evidence="5 6">2789STDY5608887</strain>
    </source>
</reference>
<evidence type="ECO:0000256" key="3">
    <source>
        <dbReference type="ARBA" id="ARBA00023163"/>
    </source>
</evidence>
<evidence type="ECO:0000313" key="6">
    <source>
        <dbReference type="Proteomes" id="UP000095453"/>
    </source>
</evidence>
<dbReference type="SUPFAM" id="SSF46689">
    <property type="entry name" value="Homeodomain-like"/>
    <property type="match status" value="2"/>
</dbReference>
<dbReference type="EMBL" id="CYXX01000003">
    <property type="protein sequence ID" value="CUM79861.1"/>
    <property type="molecule type" value="Genomic_DNA"/>
</dbReference>
<keyword evidence="1" id="KW-0805">Transcription regulation</keyword>
<accession>A0A173RPL4</accession>
<organism evidence="5 6">
    <name type="scientific">Roseburia inulinivorans</name>
    <dbReference type="NCBI Taxonomy" id="360807"/>
    <lineage>
        <taxon>Bacteria</taxon>
        <taxon>Bacillati</taxon>
        <taxon>Bacillota</taxon>
        <taxon>Clostridia</taxon>
        <taxon>Lachnospirales</taxon>
        <taxon>Lachnospiraceae</taxon>
        <taxon>Roseburia</taxon>
    </lineage>
</organism>
<dbReference type="Pfam" id="PF12833">
    <property type="entry name" value="HTH_18"/>
    <property type="match status" value="1"/>
</dbReference>
<dbReference type="PANTHER" id="PTHR43280">
    <property type="entry name" value="ARAC-FAMILY TRANSCRIPTIONAL REGULATOR"/>
    <property type="match status" value="1"/>
</dbReference>
<feature type="domain" description="HTH araC/xylS-type" evidence="4">
    <location>
        <begin position="301"/>
        <end position="399"/>
    </location>
</feature>
<dbReference type="InterPro" id="IPR009057">
    <property type="entry name" value="Homeodomain-like_sf"/>
</dbReference>
<dbReference type="PANTHER" id="PTHR43280:SF28">
    <property type="entry name" value="HTH-TYPE TRANSCRIPTIONAL ACTIVATOR RHAS"/>
    <property type="match status" value="1"/>
</dbReference>